<protein>
    <submittedName>
        <fullName evidence="2">Uncharacterized protein</fullName>
    </submittedName>
</protein>
<proteinExistence type="predicted"/>
<evidence type="ECO:0000313" key="2">
    <source>
        <dbReference type="EMBL" id="GMG98574.1"/>
    </source>
</evidence>
<evidence type="ECO:0000313" key="3">
    <source>
        <dbReference type="Proteomes" id="UP001279734"/>
    </source>
</evidence>
<evidence type="ECO:0000256" key="1">
    <source>
        <dbReference type="SAM" id="MobiDB-lite"/>
    </source>
</evidence>
<dbReference type="Proteomes" id="UP001279734">
    <property type="component" value="Unassembled WGS sequence"/>
</dbReference>
<reference evidence="2" key="1">
    <citation type="submission" date="2023-05" db="EMBL/GenBank/DDBJ databases">
        <title>Nepenthes gracilis genome sequencing.</title>
        <authorList>
            <person name="Fukushima K."/>
        </authorList>
    </citation>
    <scope>NUCLEOTIDE SEQUENCE</scope>
    <source>
        <strain evidence="2">SING2019-196</strain>
    </source>
</reference>
<sequence length="87" mass="9580">MDLLLSECLFHCEAMTGTLPENSICNTVPPIALDDACRAYGEEKLGKTIRSQCRPKRGKRVRDDGLANGVGDGQTGFDNVQNWPPRM</sequence>
<accession>A0AAD3P1S0</accession>
<gene>
    <name evidence="2" type="ORF">Nepgr_000414</name>
</gene>
<name>A0AAD3P1S0_NEPGR</name>
<feature type="compositionally biased region" description="Polar residues" evidence="1">
    <location>
        <begin position="76"/>
        <end position="87"/>
    </location>
</feature>
<dbReference type="EMBL" id="BSYO01000001">
    <property type="protein sequence ID" value="GMG98574.1"/>
    <property type="molecule type" value="Genomic_DNA"/>
</dbReference>
<dbReference type="AlphaFoldDB" id="A0AAD3P1S0"/>
<keyword evidence="3" id="KW-1185">Reference proteome</keyword>
<organism evidence="2 3">
    <name type="scientific">Nepenthes gracilis</name>
    <name type="common">Slender pitcher plant</name>
    <dbReference type="NCBI Taxonomy" id="150966"/>
    <lineage>
        <taxon>Eukaryota</taxon>
        <taxon>Viridiplantae</taxon>
        <taxon>Streptophyta</taxon>
        <taxon>Embryophyta</taxon>
        <taxon>Tracheophyta</taxon>
        <taxon>Spermatophyta</taxon>
        <taxon>Magnoliopsida</taxon>
        <taxon>eudicotyledons</taxon>
        <taxon>Gunneridae</taxon>
        <taxon>Pentapetalae</taxon>
        <taxon>Caryophyllales</taxon>
        <taxon>Nepenthaceae</taxon>
        <taxon>Nepenthes</taxon>
    </lineage>
</organism>
<feature type="region of interest" description="Disordered" evidence="1">
    <location>
        <begin position="51"/>
        <end position="87"/>
    </location>
</feature>
<comment type="caution">
    <text evidence="2">The sequence shown here is derived from an EMBL/GenBank/DDBJ whole genome shotgun (WGS) entry which is preliminary data.</text>
</comment>